<dbReference type="Proteomes" id="UP000061603">
    <property type="component" value="Chromosome"/>
</dbReference>
<keyword evidence="4" id="KW-1185">Reference proteome</keyword>
<accession>A0A0C5J6R9</accession>
<dbReference type="HOGENOM" id="CLU_158484_2_1_4"/>
<dbReference type="AlphaFoldDB" id="A0A0C5J6R9"/>
<evidence type="ECO:0000313" key="3">
    <source>
        <dbReference type="EMBL" id="AJP47423.1"/>
    </source>
</evidence>
<dbReference type="RefSeq" id="WP_202635612.1">
    <property type="nucleotide sequence ID" value="NZ_CP010554.1"/>
</dbReference>
<dbReference type="PROSITE" id="PS51740">
    <property type="entry name" value="SPOVT_ABRB"/>
    <property type="match status" value="1"/>
</dbReference>
<dbReference type="Pfam" id="PF04014">
    <property type="entry name" value="MazE_antitoxin"/>
    <property type="match status" value="1"/>
</dbReference>
<dbReference type="PATRIC" id="fig|1565605.3.peg.220"/>
<dbReference type="NCBIfam" id="TIGR01439">
    <property type="entry name" value="lp_hng_hel_AbrB"/>
    <property type="match status" value="1"/>
</dbReference>
<reference evidence="3 4" key="1">
    <citation type="journal article" date="2015" name="Genome Announc.">
        <title>Complete Genome Sequence of a Novel Bacterium within the Family Rhodocyclaceae That Degrades Polycyclic Aromatic Hydrocarbons.</title>
        <authorList>
            <person name="Singleton D.R."/>
            <person name="Dickey A.N."/>
            <person name="Scholl E.H."/>
            <person name="Wright F.A."/>
            <person name="Aitken M.D."/>
        </authorList>
    </citation>
    <scope>NUCLEOTIDE SEQUENCE [LARGE SCALE GENOMIC DNA]</scope>
    <source>
        <strain evidence="4">PG1-Ca6</strain>
    </source>
</reference>
<name>A0A0C5J6R9_9PROT</name>
<protein>
    <recommendedName>
        <fullName evidence="2">SpoVT-AbrB domain-containing protein</fullName>
    </recommendedName>
</protein>
<evidence type="ECO:0000256" key="1">
    <source>
        <dbReference type="PROSITE-ProRule" id="PRU01076"/>
    </source>
</evidence>
<gene>
    <name evidence="3" type="ORF">PG1C_01045</name>
</gene>
<keyword evidence="1" id="KW-0238">DNA-binding</keyword>
<proteinExistence type="predicted"/>
<organism evidence="3 4">
    <name type="scientific">Rugosibacter aromaticivorans</name>
    <dbReference type="NCBI Taxonomy" id="1565605"/>
    <lineage>
        <taxon>Bacteria</taxon>
        <taxon>Pseudomonadati</taxon>
        <taxon>Pseudomonadota</taxon>
        <taxon>Betaproteobacteria</taxon>
        <taxon>Nitrosomonadales</taxon>
        <taxon>Sterolibacteriaceae</taxon>
        <taxon>Rugosibacter</taxon>
    </lineage>
</organism>
<dbReference type="Gene3D" id="2.10.260.10">
    <property type="match status" value="1"/>
</dbReference>
<dbReference type="GO" id="GO:0003677">
    <property type="term" value="F:DNA binding"/>
    <property type="evidence" value="ECO:0007669"/>
    <property type="project" value="UniProtKB-UniRule"/>
</dbReference>
<dbReference type="SUPFAM" id="SSF89447">
    <property type="entry name" value="AbrB/MazE/MraZ-like"/>
    <property type="match status" value="1"/>
</dbReference>
<dbReference type="InterPro" id="IPR007159">
    <property type="entry name" value="SpoVT-AbrB_dom"/>
</dbReference>
<dbReference type="InterPro" id="IPR037914">
    <property type="entry name" value="SpoVT-AbrB_sf"/>
</dbReference>
<evidence type="ECO:0000259" key="2">
    <source>
        <dbReference type="PROSITE" id="PS51740"/>
    </source>
</evidence>
<dbReference type="EMBL" id="CP010554">
    <property type="protein sequence ID" value="AJP47423.1"/>
    <property type="molecule type" value="Genomic_DNA"/>
</dbReference>
<feature type="domain" description="SpoVT-AbrB" evidence="2">
    <location>
        <begin position="1"/>
        <end position="46"/>
    </location>
</feature>
<dbReference type="STRING" id="1565605.PG1C_01045"/>
<sequence>MLSSAVTTKGQVTVPAEMREKFGIKPGDRVGFVEENGRLIIQPHPQGVAAAFGILKARKSVSLSAMDETIKAKRKNRAGA</sequence>
<evidence type="ECO:0000313" key="4">
    <source>
        <dbReference type="Proteomes" id="UP000061603"/>
    </source>
</evidence>
<dbReference type="SMART" id="SM00966">
    <property type="entry name" value="SpoVT_AbrB"/>
    <property type="match status" value="1"/>
</dbReference>
<dbReference type="KEGG" id="rbu:PG1C_01045"/>